<comment type="caution">
    <text evidence="1">The sequence shown here is derived from an EMBL/GenBank/DDBJ whole genome shotgun (WGS) entry which is preliminary data.</text>
</comment>
<keyword evidence="2" id="KW-1185">Reference proteome</keyword>
<dbReference type="AlphaFoldDB" id="A0A3D9ZI60"/>
<dbReference type="PANTHER" id="PTHR39337:SF1">
    <property type="entry name" value="BLR5642 PROTEIN"/>
    <property type="match status" value="1"/>
</dbReference>
<proteinExistence type="predicted"/>
<evidence type="ECO:0000313" key="1">
    <source>
        <dbReference type="EMBL" id="REF96152.1"/>
    </source>
</evidence>
<dbReference type="Pfam" id="PF04343">
    <property type="entry name" value="DUF488"/>
    <property type="match status" value="1"/>
</dbReference>
<protein>
    <submittedName>
        <fullName evidence="1">Uncharacterized protein DUF488</fullName>
    </submittedName>
</protein>
<evidence type="ECO:0000313" key="2">
    <source>
        <dbReference type="Proteomes" id="UP000256913"/>
    </source>
</evidence>
<organism evidence="1 2">
    <name type="scientific">Asanoa ferruginea</name>
    <dbReference type="NCBI Taxonomy" id="53367"/>
    <lineage>
        <taxon>Bacteria</taxon>
        <taxon>Bacillati</taxon>
        <taxon>Actinomycetota</taxon>
        <taxon>Actinomycetes</taxon>
        <taxon>Micromonosporales</taxon>
        <taxon>Micromonosporaceae</taxon>
        <taxon>Asanoa</taxon>
    </lineage>
</organism>
<dbReference type="OrthoDB" id="9789109at2"/>
<dbReference type="EMBL" id="QUMQ01000001">
    <property type="protein sequence ID" value="REF96152.1"/>
    <property type="molecule type" value="Genomic_DNA"/>
</dbReference>
<dbReference type="PANTHER" id="PTHR39337">
    <property type="entry name" value="BLR5642 PROTEIN"/>
    <property type="match status" value="1"/>
</dbReference>
<reference evidence="1 2" key="1">
    <citation type="submission" date="2018-08" db="EMBL/GenBank/DDBJ databases">
        <title>Sequencing the genomes of 1000 actinobacteria strains.</title>
        <authorList>
            <person name="Klenk H.-P."/>
        </authorList>
    </citation>
    <scope>NUCLEOTIDE SEQUENCE [LARGE SCALE GENOMIC DNA]</scope>
    <source>
        <strain evidence="1 2">DSM 44099</strain>
    </source>
</reference>
<dbReference type="RefSeq" id="WP_116067721.1">
    <property type="nucleotide sequence ID" value="NZ_BONB01000022.1"/>
</dbReference>
<sequence>MDAIGIGYEGLTLAEFLDRLASLHVSRVVDVRFAARSRKRDFNKKALAAALASAGLGYTHLPALGNPPSNRPGFHGSPADVAAARAVYASLMPPDALSALASLARQKRVALLCFEADQAHCHRDVILSALS</sequence>
<dbReference type="Proteomes" id="UP000256913">
    <property type="component" value="Unassembled WGS sequence"/>
</dbReference>
<dbReference type="InterPro" id="IPR007438">
    <property type="entry name" value="DUF488"/>
</dbReference>
<gene>
    <name evidence="1" type="ORF">DFJ67_2121</name>
</gene>
<accession>A0A3D9ZI60</accession>
<name>A0A3D9ZI60_9ACTN</name>